<evidence type="ECO:0000256" key="1">
    <source>
        <dbReference type="ARBA" id="ARBA00023016"/>
    </source>
</evidence>
<dbReference type="Gene3D" id="2.60.40.790">
    <property type="match status" value="2"/>
</dbReference>
<dbReference type="EMBL" id="VCGU01000005">
    <property type="protein sequence ID" value="TRY75253.1"/>
    <property type="molecule type" value="Genomic_DNA"/>
</dbReference>
<sequence>MALLFPMSSERDYFRPHSFLDEDIFGFPLLPTRKRRLTRSKALPQTKRPYPTDWKDCGDHFEAKLTVKGFHSDDFHLGLNNSCSRVTIVANSEEKSDDGVISAKRFSKSLDLPEDCIPDNLDWHYSGGVLQMTVPKYAPEKRMRSKDVDETPFEIIPKFMTGDFMGCLKDEVEKDSEDEFQLNVDVGGFKPEDLEVELNPNGVVSISGQFEDKSEGRHISRQIHKSFTLPKNCRMEAVKTCLDKSGKLTITAPKESTKVLDQGPRKLAINVDANED</sequence>
<name>A0A553PC49_TIGCA</name>
<dbReference type="Proteomes" id="UP000318571">
    <property type="component" value="Chromosome 2"/>
</dbReference>
<dbReference type="Pfam" id="PF00011">
    <property type="entry name" value="HSP20"/>
    <property type="match status" value="2"/>
</dbReference>
<comment type="caution">
    <text evidence="5">The sequence shown here is derived from an EMBL/GenBank/DDBJ whole genome shotgun (WGS) entry which is preliminary data.</text>
</comment>
<keyword evidence="6" id="KW-1185">Reference proteome</keyword>
<dbReference type="InterPro" id="IPR002068">
    <property type="entry name" value="A-crystallin/Hsp20_dom"/>
</dbReference>
<dbReference type="CDD" id="cd06526">
    <property type="entry name" value="metazoan_ACD"/>
    <property type="match status" value="1"/>
</dbReference>
<gene>
    <name evidence="5" type="ORF">TCAL_10081</name>
</gene>
<dbReference type="OrthoDB" id="6332074at2759"/>
<dbReference type="GO" id="GO:0051082">
    <property type="term" value="F:unfolded protein binding"/>
    <property type="evidence" value="ECO:0007669"/>
    <property type="project" value="TreeGrafter"/>
</dbReference>
<dbReference type="AlphaFoldDB" id="A0A553PC49"/>
<dbReference type="SUPFAM" id="SSF49764">
    <property type="entry name" value="HSP20-like chaperones"/>
    <property type="match status" value="2"/>
</dbReference>
<evidence type="ECO:0000313" key="6">
    <source>
        <dbReference type="Proteomes" id="UP000318571"/>
    </source>
</evidence>
<dbReference type="PANTHER" id="PTHR45640:SF13">
    <property type="entry name" value="HEAT SHOCK PROTEIN 22-RELATED"/>
    <property type="match status" value="1"/>
</dbReference>
<dbReference type="PRINTS" id="PR00299">
    <property type="entry name" value="ACRYSTALLIN"/>
</dbReference>
<dbReference type="GO" id="GO:0005634">
    <property type="term" value="C:nucleus"/>
    <property type="evidence" value="ECO:0007669"/>
    <property type="project" value="TreeGrafter"/>
</dbReference>
<dbReference type="STRING" id="6832.A0A553PC49"/>
<reference evidence="5 6" key="1">
    <citation type="journal article" date="2018" name="Nat. Ecol. Evol.">
        <title>Genomic signatures of mitonuclear coevolution across populations of Tigriopus californicus.</title>
        <authorList>
            <person name="Barreto F.S."/>
            <person name="Watson E.T."/>
            <person name="Lima T.G."/>
            <person name="Willett C.S."/>
            <person name="Edmands S."/>
            <person name="Li W."/>
            <person name="Burton R.S."/>
        </authorList>
    </citation>
    <scope>NUCLEOTIDE SEQUENCE [LARGE SCALE GENOMIC DNA]</scope>
    <source>
        <strain evidence="5 6">San Diego</strain>
    </source>
</reference>
<evidence type="ECO:0000256" key="3">
    <source>
        <dbReference type="RuleBase" id="RU003616"/>
    </source>
</evidence>
<dbReference type="GO" id="GO:0005737">
    <property type="term" value="C:cytoplasm"/>
    <property type="evidence" value="ECO:0007669"/>
    <property type="project" value="TreeGrafter"/>
</dbReference>
<dbReference type="PROSITE" id="PS01031">
    <property type="entry name" value="SHSP"/>
    <property type="match status" value="2"/>
</dbReference>
<keyword evidence="1" id="KW-0346">Stress response</keyword>
<dbReference type="GO" id="GO:0009408">
    <property type="term" value="P:response to heat"/>
    <property type="evidence" value="ECO:0007669"/>
    <property type="project" value="TreeGrafter"/>
</dbReference>
<dbReference type="InterPro" id="IPR008978">
    <property type="entry name" value="HSP20-like_chaperone"/>
</dbReference>
<evidence type="ECO:0000256" key="2">
    <source>
        <dbReference type="PROSITE-ProRule" id="PRU00285"/>
    </source>
</evidence>
<feature type="domain" description="SHSP" evidence="4">
    <location>
        <begin position="41"/>
        <end position="151"/>
    </location>
</feature>
<feature type="domain" description="SHSP" evidence="4">
    <location>
        <begin position="159"/>
        <end position="272"/>
    </location>
</feature>
<dbReference type="PANTHER" id="PTHR45640">
    <property type="entry name" value="HEAT SHOCK PROTEIN HSP-12.2-RELATED"/>
    <property type="match status" value="1"/>
</dbReference>
<proteinExistence type="inferred from homology"/>
<organism evidence="5 6">
    <name type="scientific">Tigriopus californicus</name>
    <name type="common">Marine copepod</name>
    <dbReference type="NCBI Taxonomy" id="6832"/>
    <lineage>
        <taxon>Eukaryota</taxon>
        <taxon>Metazoa</taxon>
        <taxon>Ecdysozoa</taxon>
        <taxon>Arthropoda</taxon>
        <taxon>Crustacea</taxon>
        <taxon>Multicrustacea</taxon>
        <taxon>Hexanauplia</taxon>
        <taxon>Copepoda</taxon>
        <taxon>Harpacticoida</taxon>
        <taxon>Harpacticidae</taxon>
        <taxon>Tigriopus</taxon>
    </lineage>
</organism>
<accession>A0A553PC49</accession>
<evidence type="ECO:0000259" key="4">
    <source>
        <dbReference type="PROSITE" id="PS01031"/>
    </source>
</evidence>
<dbReference type="CDD" id="cd00298">
    <property type="entry name" value="ACD_sHsps_p23-like"/>
    <property type="match status" value="1"/>
</dbReference>
<dbReference type="InterPro" id="IPR001436">
    <property type="entry name" value="Alpha-crystallin/sHSP_animal"/>
</dbReference>
<evidence type="ECO:0000313" key="5">
    <source>
        <dbReference type="EMBL" id="TRY75253.1"/>
    </source>
</evidence>
<comment type="similarity">
    <text evidence="2 3">Belongs to the small heat shock protein (HSP20) family.</text>
</comment>
<dbReference type="GO" id="GO:0042026">
    <property type="term" value="P:protein refolding"/>
    <property type="evidence" value="ECO:0007669"/>
    <property type="project" value="TreeGrafter"/>
</dbReference>
<protein>
    <recommendedName>
        <fullName evidence="4">SHSP domain-containing protein</fullName>
    </recommendedName>
</protein>